<dbReference type="EMBL" id="PDDV01000013">
    <property type="protein sequence ID" value="PEH71402.1"/>
    <property type="molecule type" value="Genomic_DNA"/>
</dbReference>
<dbReference type="Pfam" id="PF13419">
    <property type="entry name" value="HAD_2"/>
    <property type="match status" value="1"/>
</dbReference>
<dbReference type="GeneID" id="93122142"/>
<dbReference type="HAMAP" id="MF_00495">
    <property type="entry name" value="GPH_hydrolase_bact"/>
    <property type="match status" value="1"/>
</dbReference>
<evidence type="ECO:0000256" key="7">
    <source>
        <dbReference type="ARBA" id="ARBA00022801"/>
    </source>
</evidence>
<keyword evidence="9 11" id="KW-0868">Chloride</keyword>
<dbReference type="NCBIfam" id="NF009697">
    <property type="entry name" value="PRK13222.1-4"/>
    <property type="match status" value="1"/>
</dbReference>
<sequence length="228" mass="24047">MNKGVAIQALAFDLDGTLVDSAPGLAAATDAALVELGYPAPGVERVKLWLGNGADVLMQRALSWAGAPQDAALCQRARAAFDAHYAESAHQGCQLFPGVRETLGVLAAKGFPLAVITNKPSPFVRPMLERLGIDRFFSQVIGGDDVIKRKPHPAPLYLVLAQWGVKASEMLFVGDSRNDIQAGQAAGCPTVGLTYGYNYGESIATSEPCRVLDDFSGLLPLVGLAPLN</sequence>
<feature type="binding site" evidence="11">
    <location>
        <position position="13"/>
    </location>
    <ligand>
        <name>Mg(2+)</name>
        <dbReference type="ChEBI" id="CHEBI:18420"/>
    </ligand>
</feature>
<dbReference type="AlphaFoldDB" id="A0A2A7TZ19"/>
<accession>A0A2A7TZ19</accession>
<dbReference type="Gene3D" id="1.10.150.240">
    <property type="entry name" value="Putative phosphatase, domain 2"/>
    <property type="match status" value="1"/>
</dbReference>
<comment type="function">
    <text evidence="11">Specifically catalyzes the dephosphorylation of 2-phosphoglycolate. Is involved in the dissimilation of the intracellular 2-phosphoglycolate formed during the DNA repair of 3'-phosphoglycolate ends, a major class of DNA lesions induced by oxidative stress.</text>
</comment>
<evidence type="ECO:0000256" key="10">
    <source>
        <dbReference type="ARBA" id="ARBA00023277"/>
    </source>
</evidence>
<dbReference type="InterPro" id="IPR023214">
    <property type="entry name" value="HAD_sf"/>
</dbReference>
<evidence type="ECO:0000256" key="8">
    <source>
        <dbReference type="ARBA" id="ARBA00022842"/>
    </source>
</evidence>
<feature type="binding site" evidence="11">
    <location>
        <position position="15"/>
    </location>
    <ligand>
        <name>Mg(2+)</name>
        <dbReference type="ChEBI" id="CHEBI:18420"/>
    </ligand>
</feature>
<dbReference type="InterPro" id="IPR041492">
    <property type="entry name" value="HAD_2"/>
</dbReference>
<evidence type="ECO:0000256" key="3">
    <source>
        <dbReference type="ARBA" id="ARBA00004818"/>
    </source>
</evidence>
<comment type="pathway">
    <text evidence="3 11">Organic acid metabolism; glycolate biosynthesis; glycolate from 2-phosphoglycolate: step 1/1.</text>
</comment>
<comment type="cofactor">
    <cofactor evidence="11">
        <name>chloride</name>
        <dbReference type="ChEBI" id="CHEBI:17996"/>
    </cofactor>
</comment>
<proteinExistence type="inferred from homology"/>
<evidence type="ECO:0000313" key="12">
    <source>
        <dbReference type="EMBL" id="PEH71402.1"/>
    </source>
</evidence>
<comment type="caution">
    <text evidence="12">The sequence shown here is derived from an EMBL/GenBank/DDBJ whole genome shotgun (WGS) entry which is preliminary data.</text>
</comment>
<dbReference type="SFLD" id="SFLDG01135">
    <property type="entry name" value="C1.5.6:_HAD__Beta-PGM__Phospha"/>
    <property type="match status" value="1"/>
</dbReference>
<dbReference type="InterPro" id="IPR037512">
    <property type="entry name" value="PGPase_prok"/>
</dbReference>
<evidence type="ECO:0000256" key="5">
    <source>
        <dbReference type="ARBA" id="ARBA00013078"/>
    </source>
</evidence>
<evidence type="ECO:0000256" key="2">
    <source>
        <dbReference type="ARBA" id="ARBA00001946"/>
    </source>
</evidence>
<keyword evidence="7 11" id="KW-0378">Hydrolase</keyword>
<dbReference type="CDD" id="cd16417">
    <property type="entry name" value="HAD_PGPase"/>
    <property type="match status" value="1"/>
</dbReference>
<dbReference type="SFLD" id="SFLDG01129">
    <property type="entry name" value="C1.5:_HAD__Beta-PGM__Phosphata"/>
    <property type="match status" value="1"/>
</dbReference>
<protein>
    <recommendedName>
        <fullName evidence="5 11">Phosphoglycolate phosphatase</fullName>
        <shortName evidence="11">PGP</shortName>
        <shortName evidence="11">PGPase</shortName>
        <ecNumber evidence="5 11">3.1.3.18</ecNumber>
    </recommendedName>
</protein>
<dbReference type="FunFam" id="3.40.50.1000:FF:000022">
    <property type="entry name" value="Phosphoglycolate phosphatase"/>
    <property type="match status" value="1"/>
</dbReference>
<dbReference type="UniPathway" id="UPA00865">
    <property type="reaction ID" value="UER00834"/>
</dbReference>
<organism evidence="12 13">
    <name type="scientific">Edwardsiella tarda</name>
    <dbReference type="NCBI Taxonomy" id="636"/>
    <lineage>
        <taxon>Bacteria</taxon>
        <taxon>Pseudomonadati</taxon>
        <taxon>Pseudomonadota</taxon>
        <taxon>Gammaproteobacteria</taxon>
        <taxon>Enterobacterales</taxon>
        <taxon>Hafniaceae</taxon>
        <taxon>Edwardsiella</taxon>
    </lineage>
</organism>
<evidence type="ECO:0000256" key="6">
    <source>
        <dbReference type="ARBA" id="ARBA00022723"/>
    </source>
</evidence>
<evidence type="ECO:0000313" key="13">
    <source>
        <dbReference type="Proteomes" id="UP000219788"/>
    </source>
</evidence>
<dbReference type="InterPro" id="IPR036412">
    <property type="entry name" value="HAD-like_sf"/>
</dbReference>
<dbReference type="RefSeq" id="WP_005290457.1">
    <property type="nucleotide sequence ID" value="NZ_AP028090.1"/>
</dbReference>
<dbReference type="NCBIfam" id="TIGR01509">
    <property type="entry name" value="HAD-SF-IA-v3"/>
    <property type="match status" value="1"/>
</dbReference>
<evidence type="ECO:0000256" key="4">
    <source>
        <dbReference type="ARBA" id="ARBA00006171"/>
    </source>
</evidence>
<dbReference type="SUPFAM" id="SSF56784">
    <property type="entry name" value="HAD-like"/>
    <property type="match status" value="1"/>
</dbReference>
<evidence type="ECO:0000256" key="1">
    <source>
        <dbReference type="ARBA" id="ARBA00000830"/>
    </source>
</evidence>
<dbReference type="EC" id="3.1.3.18" evidence="5 11"/>
<dbReference type="GO" id="GO:0005975">
    <property type="term" value="P:carbohydrate metabolic process"/>
    <property type="evidence" value="ECO:0007669"/>
    <property type="project" value="InterPro"/>
</dbReference>
<dbReference type="Gene3D" id="3.40.50.1000">
    <property type="entry name" value="HAD superfamily/HAD-like"/>
    <property type="match status" value="1"/>
</dbReference>
<keyword evidence="8 11" id="KW-0460">Magnesium</keyword>
<dbReference type="GO" id="GO:0008967">
    <property type="term" value="F:phosphoglycolate phosphatase activity"/>
    <property type="evidence" value="ECO:0007669"/>
    <property type="project" value="UniProtKB-UniRule"/>
</dbReference>
<dbReference type="GO" id="GO:0046872">
    <property type="term" value="F:metal ion binding"/>
    <property type="evidence" value="ECO:0007669"/>
    <property type="project" value="UniProtKB-KW"/>
</dbReference>
<dbReference type="NCBIfam" id="TIGR01449">
    <property type="entry name" value="PGP_bact"/>
    <property type="match status" value="1"/>
</dbReference>
<reference evidence="13" key="1">
    <citation type="submission" date="2017-09" db="EMBL/GenBank/DDBJ databases">
        <title>FDA dAtabase for Regulatory Grade micrObial Sequences (FDA-ARGOS): Supporting development and validation of Infectious Disease Dx tests.</title>
        <authorList>
            <person name="Goldberg B."/>
            <person name="Campos J."/>
            <person name="Tallon L."/>
            <person name="Sadzewicz L."/>
            <person name="Ott S."/>
            <person name="Zhao X."/>
            <person name="Nagaraj S."/>
            <person name="Vavikolanu K."/>
            <person name="Aluvathingal J."/>
            <person name="Nadendla S."/>
            <person name="Geyer C."/>
            <person name="Sichtig H."/>
        </authorList>
    </citation>
    <scope>NUCLEOTIDE SEQUENCE [LARGE SCALE GENOMIC DNA]</scope>
    <source>
        <strain evidence="13">FDAARGOS_370</strain>
    </source>
</reference>
<gene>
    <name evidence="12" type="ORF">CRM76_05305</name>
</gene>
<comment type="cofactor">
    <cofactor evidence="2 11">
        <name>Mg(2+)</name>
        <dbReference type="ChEBI" id="CHEBI:18420"/>
    </cofactor>
</comment>
<evidence type="ECO:0000256" key="11">
    <source>
        <dbReference type="HAMAP-Rule" id="MF_00495"/>
    </source>
</evidence>
<keyword evidence="6 11" id="KW-0479">Metal-binding</keyword>
<dbReference type="Proteomes" id="UP000219788">
    <property type="component" value="Unassembled WGS sequence"/>
</dbReference>
<name>A0A2A7TZ19_EDWTA</name>
<dbReference type="PRINTS" id="PR00413">
    <property type="entry name" value="HADHALOGNASE"/>
</dbReference>
<evidence type="ECO:0000256" key="9">
    <source>
        <dbReference type="ARBA" id="ARBA00023214"/>
    </source>
</evidence>
<dbReference type="InterPro" id="IPR050155">
    <property type="entry name" value="HAD-like_hydrolase_sf"/>
</dbReference>
<dbReference type="InterPro" id="IPR006439">
    <property type="entry name" value="HAD-SF_hydro_IA"/>
</dbReference>
<feature type="binding site" evidence="11">
    <location>
        <position position="175"/>
    </location>
    <ligand>
        <name>Mg(2+)</name>
        <dbReference type="ChEBI" id="CHEBI:18420"/>
    </ligand>
</feature>
<dbReference type="STRING" id="636.AAW15_01035"/>
<dbReference type="GO" id="GO:0005829">
    <property type="term" value="C:cytosol"/>
    <property type="evidence" value="ECO:0007669"/>
    <property type="project" value="TreeGrafter"/>
</dbReference>
<comment type="subunit">
    <text evidence="11">Monomer.</text>
</comment>
<dbReference type="OrthoDB" id="9776368at2"/>
<dbReference type="PANTHER" id="PTHR43434:SF1">
    <property type="entry name" value="PHOSPHOGLYCOLATE PHOSPHATASE"/>
    <property type="match status" value="1"/>
</dbReference>
<dbReference type="InterPro" id="IPR023198">
    <property type="entry name" value="PGP-like_dom2"/>
</dbReference>
<dbReference type="SFLD" id="SFLDS00003">
    <property type="entry name" value="Haloacid_Dehalogenase"/>
    <property type="match status" value="1"/>
</dbReference>
<dbReference type="GO" id="GO:0046295">
    <property type="term" value="P:glycolate biosynthetic process"/>
    <property type="evidence" value="ECO:0007669"/>
    <property type="project" value="UniProtKB-UniRule"/>
</dbReference>
<dbReference type="GO" id="GO:0006281">
    <property type="term" value="P:DNA repair"/>
    <property type="evidence" value="ECO:0007669"/>
    <property type="project" value="TreeGrafter"/>
</dbReference>
<dbReference type="NCBIfam" id="NF009695">
    <property type="entry name" value="PRK13222.1-2"/>
    <property type="match status" value="1"/>
</dbReference>
<feature type="active site" description="Nucleophile" evidence="11">
    <location>
        <position position="13"/>
    </location>
</feature>
<comment type="similarity">
    <text evidence="4 11">Belongs to the HAD-like hydrolase superfamily. CbbY/CbbZ/Gph/YieH family.</text>
</comment>
<dbReference type="NCBIfam" id="TIGR01549">
    <property type="entry name" value="HAD-SF-IA-v1"/>
    <property type="match status" value="1"/>
</dbReference>
<comment type="catalytic activity">
    <reaction evidence="1 11">
        <text>2-phosphoglycolate + H2O = glycolate + phosphate</text>
        <dbReference type="Rhea" id="RHEA:14369"/>
        <dbReference type="ChEBI" id="CHEBI:15377"/>
        <dbReference type="ChEBI" id="CHEBI:29805"/>
        <dbReference type="ChEBI" id="CHEBI:43474"/>
        <dbReference type="ChEBI" id="CHEBI:58033"/>
        <dbReference type="EC" id="3.1.3.18"/>
    </reaction>
</comment>
<keyword evidence="10 11" id="KW-0119">Carbohydrate metabolism</keyword>
<dbReference type="PANTHER" id="PTHR43434">
    <property type="entry name" value="PHOSPHOGLYCOLATE PHOSPHATASE"/>
    <property type="match status" value="1"/>
</dbReference>